<name>A0A366EBE2_9BACI</name>
<dbReference type="InterPro" id="IPR050925">
    <property type="entry name" value="Rhomboid_protease_S54"/>
</dbReference>
<evidence type="ECO:0000256" key="4">
    <source>
        <dbReference type="ARBA" id="ARBA00022801"/>
    </source>
</evidence>
<evidence type="ECO:0000313" key="9">
    <source>
        <dbReference type="EMBL" id="RBO99703.1"/>
    </source>
</evidence>
<comment type="subcellular location">
    <subcellularLocation>
        <location evidence="1">Membrane</location>
        <topology evidence="1">Multi-pass membrane protein</topology>
    </subcellularLocation>
</comment>
<reference evidence="9 10" key="1">
    <citation type="submission" date="2018-06" db="EMBL/GenBank/DDBJ databases">
        <title>Genomic Encyclopedia of Type Strains, Phase IV (KMG-IV): sequencing the most valuable type-strain genomes for metagenomic binning, comparative biology and taxonomic classification.</title>
        <authorList>
            <person name="Goeker M."/>
        </authorList>
    </citation>
    <scope>NUCLEOTIDE SEQUENCE [LARGE SCALE GENOMIC DNA]</scope>
    <source>
        <strain evidence="9 10">DSM 15140</strain>
    </source>
</reference>
<evidence type="ECO:0000256" key="1">
    <source>
        <dbReference type="ARBA" id="ARBA00004141"/>
    </source>
</evidence>
<proteinExistence type="inferred from homology"/>
<keyword evidence="5 7" id="KW-1133">Transmembrane helix</keyword>
<comment type="similarity">
    <text evidence="2">Belongs to the peptidase S54 family.</text>
</comment>
<feature type="domain" description="Peptidase S54 rhomboid" evidence="8">
    <location>
        <begin position="56"/>
        <end position="194"/>
    </location>
</feature>
<feature type="transmembrane region" description="Helical" evidence="7">
    <location>
        <begin position="12"/>
        <end position="34"/>
    </location>
</feature>
<dbReference type="RefSeq" id="WP_113867784.1">
    <property type="nucleotide sequence ID" value="NZ_BAABQN010000011.1"/>
</dbReference>
<sequence>MFFRTESFKDFLRFYPIVTGIIALQLVIWLLTFISPTLQQWIILWGGNFNAAIEAGQFWRVVTSIFIHAPNSFTHVLFNSFSLVLFGPALEQMLGKAKFIFVYLFTGIIGNVFTVLLADPGYFSYGASGAVYGIIGVYIFMTLFRKDLMDPSSSQVIVIIAVIGLLMTFLRPGINIYAHLFGFIAGIALGPVILTKTQPFSPWRNRRRQRDPDEIGFDPNRWKKRRFLRGKNTRNIIWGIIIVLIVLGLLRNLSLF</sequence>
<organism evidence="9 10">
    <name type="scientific">Paraliobacillus ryukyuensis</name>
    <dbReference type="NCBI Taxonomy" id="200904"/>
    <lineage>
        <taxon>Bacteria</taxon>
        <taxon>Bacillati</taxon>
        <taxon>Bacillota</taxon>
        <taxon>Bacilli</taxon>
        <taxon>Bacillales</taxon>
        <taxon>Bacillaceae</taxon>
        <taxon>Paraliobacillus</taxon>
    </lineage>
</organism>
<accession>A0A366EBE2</accession>
<gene>
    <name evidence="9" type="ORF">DES48_10328</name>
</gene>
<evidence type="ECO:0000256" key="6">
    <source>
        <dbReference type="ARBA" id="ARBA00023136"/>
    </source>
</evidence>
<keyword evidence="6 7" id="KW-0472">Membrane</keyword>
<feature type="transmembrane region" description="Helical" evidence="7">
    <location>
        <begin position="99"/>
        <end position="116"/>
    </location>
</feature>
<dbReference type="EMBL" id="QNRI01000003">
    <property type="protein sequence ID" value="RBO99703.1"/>
    <property type="molecule type" value="Genomic_DNA"/>
</dbReference>
<dbReference type="SUPFAM" id="SSF144091">
    <property type="entry name" value="Rhomboid-like"/>
    <property type="match status" value="1"/>
</dbReference>
<keyword evidence="10" id="KW-1185">Reference proteome</keyword>
<keyword evidence="3 7" id="KW-0812">Transmembrane</keyword>
<dbReference type="Proteomes" id="UP000252254">
    <property type="component" value="Unassembled WGS sequence"/>
</dbReference>
<dbReference type="OrthoDB" id="9813074at2"/>
<feature type="transmembrane region" description="Helical" evidence="7">
    <location>
        <begin position="153"/>
        <end position="170"/>
    </location>
</feature>
<feature type="transmembrane region" description="Helical" evidence="7">
    <location>
        <begin position="65"/>
        <end position="87"/>
    </location>
</feature>
<dbReference type="GO" id="GO:0004252">
    <property type="term" value="F:serine-type endopeptidase activity"/>
    <property type="evidence" value="ECO:0007669"/>
    <property type="project" value="InterPro"/>
</dbReference>
<feature type="transmembrane region" description="Helical" evidence="7">
    <location>
        <begin position="235"/>
        <end position="253"/>
    </location>
</feature>
<comment type="caution">
    <text evidence="9">The sequence shown here is derived from an EMBL/GenBank/DDBJ whole genome shotgun (WGS) entry which is preliminary data.</text>
</comment>
<dbReference type="STRING" id="200904.GCA_900168775_03281"/>
<dbReference type="InterPro" id="IPR035952">
    <property type="entry name" value="Rhomboid-like_sf"/>
</dbReference>
<dbReference type="PANTHER" id="PTHR43731:SF14">
    <property type="entry name" value="PRESENILIN-ASSOCIATED RHOMBOID-LIKE PROTEIN, MITOCHONDRIAL"/>
    <property type="match status" value="1"/>
</dbReference>
<evidence type="ECO:0000256" key="2">
    <source>
        <dbReference type="ARBA" id="ARBA00009045"/>
    </source>
</evidence>
<dbReference type="InterPro" id="IPR022764">
    <property type="entry name" value="Peptidase_S54_rhomboid_dom"/>
</dbReference>
<dbReference type="Gene3D" id="1.20.1540.10">
    <property type="entry name" value="Rhomboid-like"/>
    <property type="match status" value="1"/>
</dbReference>
<feature type="transmembrane region" description="Helical" evidence="7">
    <location>
        <begin position="176"/>
        <end position="194"/>
    </location>
</feature>
<dbReference type="PANTHER" id="PTHR43731">
    <property type="entry name" value="RHOMBOID PROTEASE"/>
    <property type="match status" value="1"/>
</dbReference>
<evidence type="ECO:0000256" key="5">
    <source>
        <dbReference type="ARBA" id="ARBA00022989"/>
    </source>
</evidence>
<dbReference type="GO" id="GO:0016020">
    <property type="term" value="C:membrane"/>
    <property type="evidence" value="ECO:0007669"/>
    <property type="project" value="UniProtKB-SubCell"/>
</dbReference>
<dbReference type="AlphaFoldDB" id="A0A366EBE2"/>
<feature type="transmembrane region" description="Helical" evidence="7">
    <location>
        <begin position="122"/>
        <end position="141"/>
    </location>
</feature>
<protein>
    <submittedName>
        <fullName evidence="9">Membrane associated rhomboid family serine protease</fullName>
    </submittedName>
</protein>
<keyword evidence="4" id="KW-0378">Hydrolase</keyword>
<evidence type="ECO:0000259" key="8">
    <source>
        <dbReference type="Pfam" id="PF01694"/>
    </source>
</evidence>
<dbReference type="GO" id="GO:0006508">
    <property type="term" value="P:proteolysis"/>
    <property type="evidence" value="ECO:0007669"/>
    <property type="project" value="UniProtKB-KW"/>
</dbReference>
<evidence type="ECO:0000313" key="10">
    <source>
        <dbReference type="Proteomes" id="UP000252254"/>
    </source>
</evidence>
<dbReference type="Pfam" id="PF01694">
    <property type="entry name" value="Rhomboid"/>
    <property type="match status" value="1"/>
</dbReference>
<keyword evidence="9" id="KW-0645">Protease</keyword>
<evidence type="ECO:0000256" key="3">
    <source>
        <dbReference type="ARBA" id="ARBA00022692"/>
    </source>
</evidence>
<evidence type="ECO:0000256" key="7">
    <source>
        <dbReference type="SAM" id="Phobius"/>
    </source>
</evidence>